<protein>
    <recommendedName>
        <fullName evidence="2">Filamentous haemagglutinin FhaB/tRNA nuclease CdiA-like TPS domain-containing protein</fullName>
    </recommendedName>
</protein>
<accession>A0A177NJ10</accession>
<proteinExistence type="predicted"/>
<dbReference type="InterPro" id="IPR012334">
    <property type="entry name" value="Pectin_lyas_fold"/>
</dbReference>
<dbReference type="OrthoDB" id="218680at2"/>
<organism evidence="3 4">
    <name type="scientific">Methylomonas koyamae</name>
    <dbReference type="NCBI Taxonomy" id="702114"/>
    <lineage>
        <taxon>Bacteria</taxon>
        <taxon>Pseudomonadati</taxon>
        <taxon>Pseudomonadota</taxon>
        <taxon>Gammaproteobacteria</taxon>
        <taxon>Methylococcales</taxon>
        <taxon>Methylococcaceae</taxon>
        <taxon>Methylomonas</taxon>
    </lineage>
</organism>
<dbReference type="SUPFAM" id="SSF51126">
    <property type="entry name" value="Pectin lyase-like"/>
    <property type="match status" value="1"/>
</dbReference>
<reference evidence="3 4" key="1">
    <citation type="submission" date="2016-03" db="EMBL/GenBank/DDBJ databases">
        <authorList>
            <person name="Ploux O."/>
        </authorList>
    </citation>
    <scope>NUCLEOTIDE SEQUENCE [LARGE SCALE GENOMIC DNA]</scope>
    <source>
        <strain evidence="3 4">R-45378</strain>
    </source>
</reference>
<sequence length="3457" mass="351955">MRYQPLLSSDLPLSHPKPLAAAIRSLIAGGLVFGAGAAPAVADSPLPEALNPAALATSGQATASVVGTAMTINQATNKAVLDWKSFNIDKGYSVEFKQPSSTSIALNNIHQQDASKIFGSLTANGQVYLINQNGFLFGKDAQVNVNALVASTLKISQADFEAGITKVFDLNKNTNNFANSAAALKGNGELFLKNANGEYVKDAAGNKVKIEIFVQQGASIKTHGEGGRVILAAPSITNAGTIETPDGQTVLAAATDKVYLQEASDDPNVRGLLVEVGTGGDVNNVGKIIAERGNASLIGFAVNQKGIASATTSVKLNGSVRLLAREGIQTPSSVGGKLLGKSTKRNSVLPGQEQLGTSATVDLAENSRTSVDLDADKTLTAIDAQAQTPSYVQVSAHKVYLRNGSLIEAKSGNVELQALDNLSNPAEKGSARIFLDSGAKIDVSGVKNVVQSADSNVVEVELRKNELRDAPLQRDGVLYGKKVKVDIHDANLVYDADGKLVSAAIPVADIKGAVDRVAKNIDQRSTAGGSIDLKSSGDVVTKAGSSLDVSGGSVAYQGGNIVTTNLAAGNRIFNIADADPDLAYDNLFNYQHYSPGYVEGKAGGDLQISAYEALLDGNLQGSTVTGALQRRPEQWASGASLLIDLINGNDFSRQNVTFDSRAVVQSLGPTDPIPRRSSGNPAPVALNINPDTLRNAGFRNLTVRTNGDLLLAEGNRIDLPAAGNLDLTARNFELRGSIVAPSGSVSLQPVVMGQVTQPSSITLAAGALIDVSGLWINDALDMQQGRALSPIAIDAGSVSLRSEQRDLVLEAGSRIVADGGAWRKANSHVQAGQAGSIDLRAQTHLAGVTPASLVLNGNLQAWGLAQGGKLHLESNEVVIGSAGDLPLRAGTAKPLLLAPGFFQQGGFADFDIVANRYGLKLADNVQIDLQPRNRQLLASSGAAASGSKLVDVSREFSLPEYLRQPVSLNLSYAEIAEHSPGEYLSIGSGAAIRTGIGGSVSLNSSTSIFLNGTIDTPAGRIALNIVNPPLITGFNDAQGIWLGSESRLSASGAYLRQPSAAGLLAGQVLAGGSVSLAANRGYIVGKAGSQIDVSGSAATLDIAQLRNGRLTYARQTIASAGGSIDLSAGEGMLVDTALHTASGGAGAAGGSLAVALDRGLRGKPEIPIAGSLFPDDRKPNQPYRIEISAADTANVPADLATGSAIDPALYGGRALLNSRLINAAGFDSLAFETDTTRVGGQLNSGILFKGNVELHSGRQIVLDTPSLQSDGGTVQLTSVYLALGSSQSRVGDSLAPAAAGGSGQFSANSKAVDLVGGLAFNGFDAIRINSSGDLRLRGLLGSTQKDYVGRLNVAGDLTLQANQLYPGTLTDYLIDAGNRSVTFLNSAGQHTPVYSAGGSLTVNAANIYQRGTLKAPFGSLNLNAANTLQLAAGSVTSVSADGLLVPFGRGSGGTDWLYPLDAGQTANIVVTAPPEKSLHLNGQDVDLQQGALIDLSGGGDLYAYEFIPGPGGSKDALVAGNGSFAVLPGFHSSLTPYDPLESAGSGLHNGDSVYLAAGSGLSEGWYTLLPARYALLPGAYLVTPVAGSQDAVVNTTNNAGSPVVVGRYGVAGTAIADQRSSSFVVEPGAIARTRSQYIDYYANNFFADKAEAAGQAAPQLPRDAGSLVLSAQRSLKLAADLAAQPALRGAGGQVDITGNRLAVVGNSADLAGLESGTVGLVAADLNKFNAPSLLLGGQRSKEAKGQRLTVSTNKLTVAGNAVLQGQEILLAATDLVQVAAGAQLIGAGSAGLSGGNLLVSNAAGGSDGALLRVAAGGQAEVGRDQTVSGNRGELVVAAGALIKTAGSALLDATKNTVFDGGIDMAGAALALNAGRISIGAAPANTPGLVLANTDFDLKELRLNSRGDFDIYGGVNLNVDNLLISAAAINGFANQGAAANINADSIALSNQSAASNRSGTGSGTLNLNADDIRLGAGSYGISGFGNVNFKANAGIGGIGRIVDPATGNSRFADPGKLKVAGNLTLDAAYIGGDNGATTSIDAAGYRVDLLAGSALPADLAPGLGVQWSIAGDSIQGSGRFLLPSGSLSLHALNGPVSLESGSVVDLSGRALAFADTVKYSAGGNLALQAGNGDVALKSGAQINLGGGQRTLNGATYQAADAGQMRVSAVQGKFDWQGAIDGKAALHTDANFKQASLALDVKDLGDISPLSAKLAQAGFAEQVSLKQRHGDIALNAGTTLSARQLVLEADQGAVTIAGTLDASNAKAGSIDVYGRNGISLAATGRILAQATASGQNGGQVTLDTLHRDDSGSDLLDLAAAAGIVDVSGAAGGSGGALHLRTGRNGNQVNISPINATITGADPQRSAVEAVRVYDGVSTVTSDLIATWRDQTAQFMQNRPALSGLSAADLALLPGIEVRSSGNLTLADNWDFMAGQWADNGIDWQSDWRYGDSQLPGFLTLRAAGQLNVNASLSDAFANTSLPGQEQQDLEAALGSKLLTKDLLQPGLSWSYKLIAGQDVNLAATHGDEQVKVRTGTGSIAIDAGGSIRFLPKSSNNQAAAAVYTMGTSALYSRSQLLNGEIPGIPAQNAGESVQNYLARLSQEQLNRVLRYGLLDQDSIVQGIALYAEFPTQGGNIALRAGGDISGIQTGQSIGDWLVRDGQWQAGSDTNQATAWGINISGNRDFEQLESDADGNMLFAGANRYFNQNVGALGGGNVNVLAGGNISNLSVMIPTTGKPLGTIDANGRWLQTGTYINGGGDLSVVAGNDIVAGEFYTGRGSAELIAGGSIAKGAVPGSAQTVGVMLDVGDAEFQVRARRDIELAAALSPTALKQKIPSFPGDGVDSRFFSYTANSAVNLTSTAGNLLFENDYDAIKAVKKLASNDGSGFEYFVYPATLRAAAFSGDIRINGSMTLYPDAAGDLELLANGNIGSDTPAALAKKISVNMADTDPALLPGIANPARNLDGDYVSGNIQAQQLLDANSPKPATIHAAVPVHLHDQTLPLVVAKTGSIGFAAGLEATFHMPQAASFIAGRDIDNLSVNGQNLSSSDATLIMAGGNINFDTVTDSDGNVVFTRNNPQFFRLGGPGHLQVIAGGDVVLGSSGGIQTVGNLLNPGLGNVGASIDLLAGTAGGIDLAGFIDKYRSAYPTWLNGLESQALSEQQRYLGNVLAVLFAEIDQSAKAAAAAGEGQRAARYQRGFDAIEALFPNAEYSGDVSLVFSAVKTLAGGSINIAVPGGKLDVGLTGKKAADELGIVVQQAGNLHIFTRDNVNVNQSRVFTLGGGNIVAWSSKGDIDAGKGAKSALSAPKPITTVDANGNIVTIFPPIISGSGIQAIGGGNVTLAAPEGVVDAGEAGISGGDITIAATAVIGASNIQASGTSTGVPTAVAAPVVPTGADSAATGAAKSAGDAPAAGNKDADGKNGGGDKKAPVAVLSTDIVGYGQCSVGDIRDGKAGCGG</sequence>
<name>A0A177NJ10_9GAMM</name>
<dbReference type="Gene3D" id="2.160.20.10">
    <property type="entry name" value="Single-stranded right-handed beta-helix, Pectin lyase-like"/>
    <property type="match status" value="1"/>
</dbReference>
<dbReference type="InterPro" id="IPR011050">
    <property type="entry name" value="Pectin_lyase_fold/virulence"/>
</dbReference>
<feature type="compositionally biased region" description="Low complexity" evidence="1">
    <location>
        <begin position="3397"/>
        <end position="3414"/>
    </location>
</feature>
<feature type="region of interest" description="Disordered" evidence="1">
    <location>
        <begin position="3397"/>
        <end position="3426"/>
    </location>
</feature>
<dbReference type="NCBIfam" id="TIGR01901">
    <property type="entry name" value="adhes_NPXG"/>
    <property type="match status" value="1"/>
</dbReference>
<dbReference type="Pfam" id="PF05860">
    <property type="entry name" value="TPS"/>
    <property type="match status" value="1"/>
</dbReference>
<feature type="domain" description="Filamentous haemagglutinin FhaB/tRNA nuclease CdiA-like TPS" evidence="2">
    <location>
        <begin position="52"/>
        <end position="159"/>
    </location>
</feature>
<gene>
    <name evidence="3" type="ORF">A1507_09885</name>
</gene>
<dbReference type="InterPro" id="IPR021026">
    <property type="entry name" value="Filamn_hemagglutn_DUF3739"/>
</dbReference>
<feature type="compositionally biased region" description="Basic and acidic residues" evidence="1">
    <location>
        <begin position="3415"/>
        <end position="3426"/>
    </location>
</feature>
<dbReference type="InterPro" id="IPR050909">
    <property type="entry name" value="Bact_Autotransporter_VF"/>
</dbReference>
<dbReference type="EMBL" id="LUUJ01000062">
    <property type="protein sequence ID" value="OAI18048.1"/>
    <property type="molecule type" value="Genomic_DNA"/>
</dbReference>
<dbReference type="Proteomes" id="UP000077857">
    <property type="component" value="Unassembled WGS sequence"/>
</dbReference>
<evidence type="ECO:0000259" key="2">
    <source>
        <dbReference type="SMART" id="SM00912"/>
    </source>
</evidence>
<dbReference type="SMART" id="SM00912">
    <property type="entry name" value="Haemagg_act"/>
    <property type="match status" value="1"/>
</dbReference>
<dbReference type="Pfam" id="PF12545">
    <property type="entry name" value="DUF3739"/>
    <property type="match status" value="1"/>
</dbReference>
<evidence type="ECO:0000256" key="1">
    <source>
        <dbReference type="SAM" id="MobiDB-lite"/>
    </source>
</evidence>
<dbReference type="PANTHER" id="PTHR12338:SF5">
    <property type="entry name" value="ANTIGEN 43-RELATED"/>
    <property type="match status" value="1"/>
</dbReference>
<dbReference type="RefSeq" id="WP_064040046.1">
    <property type="nucleotide sequence ID" value="NZ_LUUJ01000062.1"/>
</dbReference>
<evidence type="ECO:0000313" key="4">
    <source>
        <dbReference type="Proteomes" id="UP000077857"/>
    </source>
</evidence>
<feature type="region of interest" description="Disordered" evidence="1">
    <location>
        <begin position="667"/>
        <end position="686"/>
    </location>
</feature>
<dbReference type="PANTHER" id="PTHR12338">
    <property type="entry name" value="AUTOTRANSPORTER"/>
    <property type="match status" value="1"/>
</dbReference>
<evidence type="ECO:0000313" key="3">
    <source>
        <dbReference type="EMBL" id="OAI18048.1"/>
    </source>
</evidence>
<comment type="caution">
    <text evidence="3">The sequence shown here is derived from an EMBL/GenBank/DDBJ whole genome shotgun (WGS) entry which is preliminary data.</text>
</comment>
<dbReference type="InterPro" id="IPR008638">
    <property type="entry name" value="FhaB/CdiA-like_TPS"/>
</dbReference>